<reference evidence="8" key="1">
    <citation type="journal article" date="2021" name="Nat. Commun.">
        <title>Genetic determinants of endophytism in the Arabidopsis root mycobiome.</title>
        <authorList>
            <person name="Mesny F."/>
            <person name="Miyauchi S."/>
            <person name="Thiergart T."/>
            <person name="Pickel B."/>
            <person name="Atanasova L."/>
            <person name="Karlsson M."/>
            <person name="Huettel B."/>
            <person name="Barry K.W."/>
            <person name="Haridas S."/>
            <person name="Chen C."/>
            <person name="Bauer D."/>
            <person name="Andreopoulos W."/>
            <person name="Pangilinan J."/>
            <person name="LaButti K."/>
            <person name="Riley R."/>
            <person name="Lipzen A."/>
            <person name="Clum A."/>
            <person name="Drula E."/>
            <person name="Henrissat B."/>
            <person name="Kohler A."/>
            <person name="Grigoriev I.V."/>
            <person name="Martin F.M."/>
            <person name="Hacquard S."/>
        </authorList>
    </citation>
    <scope>NUCLEOTIDE SEQUENCE</scope>
    <source>
        <strain evidence="8">MPI-CAGE-AT-0147</strain>
    </source>
</reference>
<dbReference type="Proteomes" id="UP000738349">
    <property type="component" value="Unassembled WGS sequence"/>
</dbReference>
<comment type="caution">
    <text evidence="8">The sequence shown here is derived from an EMBL/GenBank/DDBJ whole genome shotgun (WGS) entry which is preliminary data.</text>
</comment>
<protein>
    <recommendedName>
        <fullName evidence="10">DUF788 domain-containing protein</fullName>
    </recommendedName>
</protein>
<keyword evidence="4" id="KW-0256">Endoplasmic reticulum</keyword>
<dbReference type="OrthoDB" id="10012212at2759"/>
<keyword evidence="9" id="KW-1185">Reference proteome</keyword>
<name>A0A9P9EU50_9HYPO</name>
<evidence type="ECO:0000313" key="8">
    <source>
        <dbReference type="EMBL" id="KAH7143995.1"/>
    </source>
</evidence>
<keyword evidence="3 7" id="KW-0812">Transmembrane</keyword>
<organism evidence="8 9">
    <name type="scientific">Dactylonectria macrodidyma</name>
    <dbReference type="NCBI Taxonomy" id="307937"/>
    <lineage>
        <taxon>Eukaryota</taxon>
        <taxon>Fungi</taxon>
        <taxon>Dikarya</taxon>
        <taxon>Ascomycota</taxon>
        <taxon>Pezizomycotina</taxon>
        <taxon>Sordariomycetes</taxon>
        <taxon>Hypocreomycetidae</taxon>
        <taxon>Hypocreales</taxon>
        <taxon>Nectriaceae</taxon>
        <taxon>Dactylonectria</taxon>
    </lineage>
</organism>
<evidence type="ECO:0000256" key="1">
    <source>
        <dbReference type="ARBA" id="ARBA00004477"/>
    </source>
</evidence>
<dbReference type="PANTHER" id="PTHR13505">
    <property type="entry name" value="TRANSMEMBRANE PROTEIN 208"/>
    <property type="match status" value="1"/>
</dbReference>
<gene>
    <name evidence="8" type="ORF">EDB81DRAFT_884588</name>
</gene>
<dbReference type="PANTHER" id="PTHR13505:SF7">
    <property type="entry name" value="TRANSMEMBRANE PROTEIN 208"/>
    <property type="match status" value="1"/>
</dbReference>
<comment type="subcellular location">
    <subcellularLocation>
        <location evidence="1">Endoplasmic reticulum membrane</location>
        <topology evidence="1">Multi-pass membrane protein</topology>
    </subcellularLocation>
</comment>
<keyword evidence="5 7" id="KW-1133">Transmembrane helix</keyword>
<proteinExistence type="inferred from homology"/>
<dbReference type="EMBL" id="JAGMUV010000009">
    <property type="protein sequence ID" value="KAH7143995.1"/>
    <property type="molecule type" value="Genomic_DNA"/>
</dbReference>
<dbReference type="GO" id="GO:0005789">
    <property type="term" value="C:endoplasmic reticulum membrane"/>
    <property type="evidence" value="ECO:0007669"/>
    <property type="project" value="UniProtKB-SubCell"/>
</dbReference>
<evidence type="ECO:0000256" key="2">
    <source>
        <dbReference type="ARBA" id="ARBA00009950"/>
    </source>
</evidence>
<dbReference type="InterPro" id="IPR008506">
    <property type="entry name" value="SND2/TMEM208"/>
</dbReference>
<accession>A0A9P9EU50</accession>
<dbReference type="AlphaFoldDB" id="A0A9P9EU50"/>
<evidence type="ECO:0000313" key="9">
    <source>
        <dbReference type="Proteomes" id="UP000738349"/>
    </source>
</evidence>
<dbReference type="Pfam" id="PF05620">
    <property type="entry name" value="TMEM208_SND2"/>
    <property type="match status" value="1"/>
</dbReference>
<dbReference type="GO" id="GO:0006624">
    <property type="term" value="P:vacuolar protein processing"/>
    <property type="evidence" value="ECO:0007669"/>
    <property type="project" value="TreeGrafter"/>
</dbReference>
<evidence type="ECO:0000256" key="6">
    <source>
        <dbReference type="ARBA" id="ARBA00023136"/>
    </source>
</evidence>
<keyword evidence="6 7" id="KW-0472">Membrane</keyword>
<evidence type="ECO:0000256" key="7">
    <source>
        <dbReference type="SAM" id="Phobius"/>
    </source>
</evidence>
<evidence type="ECO:0000256" key="5">
    <source>
        <dbReference type="ARBA" id="ARBA00022989"/>
    </source>
</evidence>
<feature type="transmembrane region" description="Helical" evidence="7">
    <location>
        <begin position="97"/>
        <end position="118"/>
    </location>
</feature>
<comment type="similarity">
    <text evidence="2">Belongs to the TMEM208 family.</text>
</comment>
<evidence type="ECO:0008006" key="10">
    <source>
        <dbReference type="Google" id="ProtNLM"/>
    </source>
</evidence>
<evidence type="ECO:0000256" key="3">
    <source>
        <dbReference type="ARBA" id="ARBA00022692"/>
    </source>
</evidence>
<evidence type="ECO:0000256" key="4">
    <source>
        <dbReference type="ARBA" id="ARBA00022824"/>
    </source>
</evidence>
<feature type="transmembrane region" description="Helical" evidence="7">
    <location>
        <begin position="163"/>
        <end position="188"/>
    </location>
</feature>
<dbReference type="GO" id="GO:0005773">
    <property type="term" value="C:vacuole"/>
    <property type="evidence" value="ECO:0007669"/>
    <property type="project" value="GOC"/>
</dbReference>
<sequence length="242" mass="26805">MCAGRFRLCSKWRHILQRYPFNATLILSSHVILALPVRDANLNFTLTLIPTLILVVRHSARDRLLHRLTSQRLYCSLAQAPMAQKAKKDRAKSNAAALNNLHLGSLIVNGLFLIAHFLFRPRSLWLYGLLSTPALICQYILEVSGRPKYDPASKALRSAGEDLAAAGLTEYMFDVIWVTWASAILAILFGSWGWLLWVTVPAYGVYLGSGLLGMGKQKMADFQGAGAGDAVPQGNRRSRRNA</sequence>